<evidence type="ECO:0000313" key="3">
    <source>
        <dbReference type="EMBL" id="NDK57160.1"/>
    </source>
</evidence>
<dbReference type="Proteomes" id="UP000478546">
    <property type="component" value="Unassembled WGS sequence"/>
</dbReference>
<keyword evidence="4" id="KW-1185">Reference proteome</keyword>
<protein>
    <submittedName>
        <fullName evidence="3">T9SS type A sorting domain-containing protein</fullName>
    </submittedName>
</protein>
<sequence>MASSNNPYYITNSNSINVIPANGVGGQVKVRGYNQECSAFSYPKKDYFSNYSTLTINREPTLGAITASATTVNCANTTPVTISVPALPGEAYYTWSLPPGWVISGPGNGNTITVIPSGTNGGQVSVSATLTCTSPTKTVNATSITIAYSSTLAKPAFNNNNAPYDIGASTPYSIQPVPGATSYTWEASSNILINGGLSPVTTSDANVTLAQRPGYSGAGWVKVTATNPQCGASSVEKEVWVGIPEIIGFRYTCMCTNGFNYPACPYEQGAFEPIYNGYKGQVQEYAWTATNVDSHLGLTGPNLFIVAASQPRTVMVIGLKVRTAIDWTSYWDEEYEVRNCDAGEEPYIVAPNPVTEDDFTIETQTTGTYTYTLFDQQGNKKLSGSSKEKTKISVRNLPAGLYFMHIAQNGRTSKKQLLIK</sequence>
<name>A0A6B2HA64_9BACT</name>
<accession>A0A6B2HA64</accession>
<evidence type="ECO:0000313" key="4">
    <source>
        <dbReference type="Proteomes" id="UP000478546"/>
    </source>
</evidence>
<dbReference type="AlphaFoldDB" id="A0A6B2HA64"/>
<evidence type="ECO:0000259" key="1">
    <source>
        <dbReference type="Pfam" id="PF18962"/>
    </source>
</evidence>
<dbReference type="InterPro" id="IPR026444">
    <property type="entry name" value="Secre_tail"/>
</dbReference>
<organism evidence="3 4">
    <name type="scientific">Pontibacter fetidus</name>
    <dbReference type="NCBI Taxonomy" id="2700082"/>
    <lineage>
        <taxon>Bacteria</taxon>
        <taxon>Pseudomonadati</taxon>
        <taxon>Bacteroidota</taxon>
        <taxon>Cytophagia</taxon>
        <taxon>Cytophagales</taxon>
        <taxon>Hymenobacteraceae</taxon>
        <taxon>Pontibacter</taxon>
    </lineage>
</organism>
<dbReference type="NCBIfam" id="TIGR04183">
    <property type="entry name" value="Por_Secre_tail"/>
    <property type="match status" value="1"/>
</dbReference>
<evidence type="ECO:0000259" key="2">
    <source>
        <dbReference type="Pfam" id="PF19408"/>
    </source>
</evidence>
<dbReference type="EMBL" id="JAAEAA010000021">
    <property type="protein sequence ID" value="NDK57160.1"/>
    <property type="molecule type" value="Genomic_DNA"/>
</dbReference>
<dbReference type="Pfam" id="PF19408">
    <property type="entry name" value="PKD_6"/>
    <property type="match status" value="2"/>
</dbReference>
<feature type="domain" description="PKD-like" evidence="2">
    <location>
        <begin position="170"/>
        <end position="236"/>
    </location>
</feature>
<reference evidence="3 4" key="1">
    <citation type="submission" date="2020-01" db="EMBL/GenBank/DDBJ databases">
        <authorList>
            <person name="Kim M.K."/>
        </authorList>
    </citation>
    <scope>NUCLEOTIDE SEQUENCE [LARGE SCALE GENOMIC DNA]</scope>
    <source>
        <strain evidence="3 4">BT213</strain>
    </source>
</reference>
<comment type="caution">
    <text evidence="3">The sequence shown here is derived from an EMBL/GenBank/DDBJ whole genome shotgun (WGS) entry which is preliminary data.</text>
</comment>
<gene>
    <name evidence="3" type="ORF">GWO68_14645</name>
</gene>
<feature type="domain" description="Secretion system C-terminal sorting" evidence="1">
    <location>
        <begin position="351"/>
        <end position="417"/>
    </location>
</feature>
<feature type="domain" description="PKD-like" evidence="2">
    <location>
        <begin position="61"/>
        <end position="138"/>
    </location>
</feature>
<dbReference type="InterPro" id="IPR045829">
    <property type="entry name" value="PKD_6"/>
</dbReference>
<proteinExistence type="predicted"/>
<dbReference type="Pfam" id="PF18962">
    <property type="entry name" value="Por_Secre_tail"/>
    <property type="match status" value="1"/>
</dbReference>